<dbReference type="PANTHER" id="PTHR46766">
    <property type="entry name" value="GLUTAMINE-RICH PROTEIN 2"/>
    <property type="match status" value="1"/>
</dbReference>
<dbReference type="GO" id="GO:0052572">
    <property type="term" value="P:response to host immune response"/>
    <property type="evidence" value="ECO:0007669"/>
    <property type="project" value="TreeGrafter"/>
</dbReference>
<name>A0A1A3MVP1_MYCAS</name>
<evidence type="ECO:0000259" key="2">
    <source>
        <dbReference type="Pfam" id="PF00823"/>
    </source>
</evidence>
<keyword evidence="4" id="KW-1185">Reference proteome</keyword>
<comment type="similarity">
    <text evidence="1">Belongs to the mycobacterial PPE family.</text>
</comment>
<dbReference type="Pfam" id="PF00823">
    <property type="entry name" value="PPE"/>
    <property type="match status" value="1"/>
</dbReference>
<evidence type="ECO:0000256" key="1">
    <source>
        <dbReference type="ARBA" id="ARBA00010652"/>
    </source>
</evidence>
<dbReference type="Proteomes" id="UP000093629">
    <property type="component" value="Unassembled WGS sequence"/>
</dbReference>
<proteinExistence type="inferred from homology"/>
<dbReference type="InterPro" id="IPR000030">
    <property type="entry name" value="PPE_dom"/>
</dbReference>
<feature type="domain" description="PPE" evidence="2">
    <location>
        <begin position="6"/>
        <end position="164"/>
    </location>
</feature>
<organism evidence="3 4">
    <name type="scientific">Mycobacterium asiaticum</name>
    <dbReference type="NCBI Taxonomy" id="1790"/>
    <lineage>
        <taxon>Bacteria</taxon>
        <taxon>Bacillati</taxon>
        <taxon>Actinomycetota</taxon>
        <taxon>Actinomycetes</taxon>
        <taxon>Mycobacteriales</taxon>
        <taxon>Mycobacteriaceae</taxon>
        <taxon>Mycobacterium</taxon>
    </lineage>
</organism>
<evidence type="ECO:0000313" key="3">
    <source>
        <dbReference type="EMBL" id="OBK13601.1"/>
    </source>
</evidence>
<sequence length="362" mass="35790">MAAPIWMAAPPEIHSALLSSGPGPAALMAASAAWQALSAEYADAAAELLGLLGSAQAAWEGPSAAEYVVAHAPYLAWLAQAQAKSSAAALQHDAAAAAYATALAAMPTLAELAANHVVHGVLVATNFFGINTIPIALNEADYVRMWVQAATTMSTYDAVSTAVLGGVPTTTPAPQVLKSEAATPTQFAAAGPAADAGNQLNLSDLITQLIQGYLNYVQQLFGPITDFLQDPLGNSVKLVTDFLTNPSEALVTWGPLLSAVAYQVFSNVGAALTYPQLLLQPLLAITLGVVAGVGQQLLALAPAAAAAGEAAVPAAVALTGHSAVLPLAGLAPSGVTSAAAPAASAAGAGAPAPAATAPAAAG</sequence>
<accession>A0A1A3MVP1</accession>
<feature type="non-terminal residue" evidence="3">
    <location>
        <position position="362"/>
    </location>
</feature>
<dbReference type="AlphaFoldDB" id="A0A1A3MVP1"/>
<dbReference type="SUPFAM" id="SSF140459">
    <property type="entry name" value="PE/PPE dimer-like"/>
    <property type="match status" value="1"/>
</dbReference>
<dbReference type="OrthoDB" id="4753487at2"/>
<dbReference type="PANTHER" id="PTHR46766:SF1">
    <property type="entry name" value="GLUTAMINE-RICH PROTEIN 2"/>
    <property type="match status" value="1"/>
</dbReference>
<evidence type="ECO:0000313" key="4">
    <source>
        <dbReference type="Proteomes" id="UP000093629"/>
    </source>
</evidence>
<dbReference type="Gene3D" id="1.20.1260.20">
    <property type="entry name" value="PPE superfamily"/>
    <property type="match status" value="1"/>
</dbReference>
<dbReference type="InterPro" id="IPR038332">
    <property type="entry name" value="PPE_sf"/>
</dbReference>
<reference evidence="3 4" key="1">
    <citation type="submission" date="2016-06" db="EMBL/GenBank/DDBJ databases">
        <authorList>
            <person name="Kjaerup R.B."/>
            <person name="Dalgaard T.S."/>
            <person name="Juul-Madsen H.R."/>
        </authorList>
    </citation>
    <scope>NUCLEOTIDE SEQUENCE [LARGE SCALE GENOMIC DNA]</scope>
    <source>
        <strain evidence="3 4">1245139.5</strain>
    </source>
</reference>
<protein>
    <recommendedName>
        <fullName evidence="2">PPE domain-containing protein</fullName>
    </recommendedName>
</protein>
<dbReference type="RefSeq" id="WP_065159911.1">
    <property type="nucleotide sequence ID" value="NZ_LZLQ01000113.1"/>
</dbReference>
<gene>
    <name evidence="3" type="ORF">A5636_09200</name>
</gene>
<comment type="caution">
    <text evidence="3">The sequence shown here is derived from an EMBL/GenBank/DDBJ whole genome shotgun (WGS) entry which is preliminary data.</text>
</comment>
<dbReference type="EMBL" id="LZLQ01000113">
    <property type="protein sequence ID" value="OBK13601.1"/>
    <property type="molecule type" value="Genomic_DNA"/>
</dbReference>